<protein>
    <submittedName>
        <fullName evidence="1">Uncharacterized protein</fullName>
    </submittedName>
</protein>
<dbReference type="HOGENOM" id="CLU_2413486_0_0_1"/>
<evidence type="ECO:0000313" key="2">
    <source>
        <dbReference type="Proteomes" id="UP000053424"/>
    </source>
</evidence>
<keyword evidence="2" id="KW-1185">Reference proteome</keyword>
<sequence length="92" mass="10240">MYTEFSGTMQRSGKCAKKVDGRFLSARESKQRMAHIEGPSLSHQIAIGMNVMVKNNIETHLEIKNEASDEIIGIVLHLANLQKTEMLLLSLG</sequence>
<dbReference type="AlphaFoldDB" id="A0A0C3CYB5"/>
<name>A0A0C3CYB5_HEBCY</name>
<dbReference type="Proteomes" id="UP000053424">
    <property type="component" value="Unassembled WGS sequence"/>
</dbReference>
<evidence type="ECO:0000313" key="1">
    <source>
        <dbReference type="EMBL" id="KIM49119.1"/>
    </source>
</evidence>
<organism evidence="1 2">
    <name type="scientific">Hebeloma cylindrosporum</name>
    <dbReference type="NCBI Taxonomy" id="76867"/>
    <lineage>
        <taxon>Eukaryota</taxon>
        <taxon>Fungi</taxon>
        <taxon>Dikarya</taxon>
        <taxon>Basidiomycota</taxon>
        <taxon>Agaricomycotina</taxon>
        <taxon>Agaricomycetes</taxon>
        <taxon>Agaricomycetidae</taxon>
        <taxon>Agaricales</taxon>
        <taxon>Agaricineae</taxon>
        <taxon>Hymenogastraceae</taxon>
        <taxon>Hebeloma</taxon>
    </lineage>
</organism>
<reference evidence="2" key="2">
    <citation type="submission" date="2015-01" db="EMBL/GenBank/DDBJ databases">
        <title>Evolutionary Origins and Diversification of the Mycorrhizal Mutualists.</title>
        <authorList>
            <consortium name="DOE Joint Genome Institute"/>
            <consortium name="Mycorrhizal Genomics Consortium"/>
            <person name="Kohler A."/>
            <person name="Kuo A."/>
            <person name="Nagy L.G."/>
            <person name="Floudas D."/>
            <person name="Copeland A."/>
            <person name="Barry K.W."/>
            <person name="Cichocki N."/>
            <person name="Veneault-Fourrey C."/>
            <person name="LaButti K."/>
            <person name="Lindquist E.A."/>
            <person name="Lipzen A."/>
            <person name="Lundell T."/>
            <person name="Morin E."/>
            <person name="Murat C."/>
            <person name="Riley R."/>
            <person name="Ohm R."/>
            <person name="Sun H."/>
            <person name="Tunlid A."/>
            <person name="Henrissat B."/>
            <person name="Grigoriev I.V."/>
            <person name="Hibbett D.S."/>
            <person name="Martin F."/>
        </authorList>
    </citation>
    <scope>NUCLEOTIDE SEQUENCE [LARGE SCALE GENOMIC DNA]</scope>
    <source>
        <strain evidence="2">h7</strain>
    </source>
</reference>
<accession>A0A0C3CYB5</accession>
<gene>
    <name evidence="1" type="ORF">M413DRAFT_438278</name>
</gene>
<reference evidence="1 2" key="1">
    <citation type="submission" date="2014-04" db="EMBL/GenBank/DDBJ databases">
        <authorList>
            <consortium name="DOE Joint Genome Institute"/>
            <person name="Kuo A."/>
            <person name="Gay G."/>
            <person name="Dore J."/>
            <person name="Kohler A."/>
            <person name="Nagy L.G."/>
            <person name="Floudas D."/>
            <person name="Copeland A."/>
            <person name="Barry K.W."/>
            <person name="Cichocki N."/>
            <person name="Veneault-Fourrey C."/>
            <person name="LaButti K."/>
            <person name="Lindquist E.A."/>
            <person name="Lipzen A."/>
            <person name="Lundell T."/>
            <person name="Morin E."/>
            <person name="Murat C."/>
            <person name="Sun H."/>
            <person name="Tunlid A."/>
            <person name="Henrissat B."/>
            <person name="Grigoriev I.V."/>
            <person name="Hibbett D.S."/>
            <person name="Martin F."/>
            <person name="Nordberg H.P."/>
            <person name="Cantor M.N."/>
            <person name="Hua S.X."/>
        </authorList>
    </citation>
    <scope>NUCLEOTIDE SEQUENCE [LARGE SCALE GENOMIC DNA]</scope>
    <source>
        <strain evidence="2">h7</strain>
    </source>
</reference>
<dbReference type="OrthoDB" id="2986975at2759"/>
<dbReference type="EMBL" id="KN831768">
    <property type="protein sequence ID" value="KIM49119.1"/>
    <property type="molecule type" value="Genomic_DNA"/>
</dbReference>
<proteinExistence type="predicted"/>